<evidence type="ECO:0000313" key="3">
    <source>
        <dbReference type="Proteomes" id="UP000193866"/>
    </source>
</evidence>
<dbReference type="OrthoDB" id="4764589at2"/>
<dbReference type="Gene3D" id="1.10.287.850">
    <property type="entry name" value="HP0062-like domain"/>
    <property type="match status" value="1"/>
</dbReference>
<evidence type="ECO:0000259" key="1">
    <source>
        <dbReference type="Pfam" id="PF00934"/>
    </source>
</evidence>
<dbReference type="EMBL" id="LQPG01000010">
    <property type="protein sequence ID" value="ORW12696.1"/>
    <property type="molecule type" value="Genomic_DNA"/>
</dbReference>
<organism evidence="2 3">
    <name type="scientific">Mycolicibacter longobardus</name>
    <dbReference type="NCBI Taxonomy" id="1108812"/>
    <lineage>
        <taxon>Bacteria</taxon>
        <taxon>Bacillati</taxon>
        <taxon>Actinomycetota</taxon>
        <taxon>Actinomycetes</taxon>
        <taxon>Mycobacteriales</taxon>
        <taxon>Mycobacteriaceae</taxon>
        <taxon>Mycolicibacter</taxon>
    </lineage>
</organism>
<sequence length="99" mass="9971">MSFVTAQPEALTAAADALSSTGFSLASLNAATQVPTTAVVPPSADEVSAMLATRFTAQAQLYQQFSAQAMAIHETFVATLNASASTYEAAEAANAIAAG</sequence>
<reference evidence="2 3" key="1">
    <citation type="submission" date="2016-01" db="EMBL/GenBank/DDBJ databases">
        <title>The new phylogeny of the genus Mycobacterium.</title>
        <authorList>
            <person name="Tarcisio F."/>
            <person name="Conor M."/>
            <person name="Antonella G."/>
            <person name="Elisabetta G."/>
            <person name="Giulia F.S."/>
            <person name="Sara T."/>
            <person name="Anna F."/>
            <person name="Clotilde B."/>
            <person name="Roberto B."/>
            <person name="Veronica D.S."/>
            <person name="Fabio R."/>
            <person name="Monica P."/>
            <person name="Olivier J."/>
            <person name="Enrico T."/>
            <person name="Nicola S."/>
        </authorList>
    </citation>
    <scope>NUCLEOTIDE SEQUENCE [LARGE SCALE GENOMIC DNA]</scope>
    <source>
        <strain evidence="2 3">DSM 45394</strain>
    </source>
</reference>
<feature type="domain" description="PE" evidence="1">
    <location>
        <begin position="4"/>
        <end position="94"/>
    </location>
</feature>
<dbReference type="InterPro" id="IPR000084">
    <property type="entry name" value="PE-PGRS_N"/>
</dbReference>
<protein>
    <submittedName>
        <fullName evidence="2">PE family protein</fullName>
    </submittedName>
</protein>
<evidence type="ECO:0000313" key="2">
    <source>
        <dbReference type="EMBL" id="ORW12696.1"/>
    </source>
</evidence>
<dbReference type="AlphaFoldDB" id="A0A1X1YNJ7"/>
<dbReference type="InterPro" id="IPR038332">
    <property type="entry name" value="PPE_sf"/>
</dbReference>
<proteinExistence type="predicted"/>
<dbReference type="Pfam" id="PF00934">
    <property type="entry name" value="PE"/>
    <property type="match status" value="1"/>
</dbReference>
<keyword evidence="3" id="KW-1185">Reference proteome</keyword>
<gene>
    <name evidence="2" type="ORF">AWC16_05855</name>
</gene>
<dbReference type="RefSeq" id="WP_085263582.1">
    <property type="nucleotide sequence ID" value="NZ_JACKVG010000012.1"/>
</dbReference>
<dbReference type="STRING" id="1108812.AWC16_05855"/>
<dbReference type="SUPFAM" id="SSF140459">
    <property type="entry name" value="PE/PPE dimer-like"/>
    <property type="match status" value="1"/>
</dbReference>
<dbReference type="Proteomes" id="UP000193866">
    <property type="component" value="Unassembled WGS sequence"/>
</dbReference>
<comment type="caution">
    <text evidence="2">The sequence shown here is derived from an EMBL/GenBank/DDBJ whole genome shotgun (WGS) entry which is preliminary data.</text>
</comment>
<accession>A0A1X1YNJ7</accession>
<name>A0A1X1YNJ7_9MYCO</name>